<evidence type="ECO:0000256" key="4">
    <source>
        <dbReference type="ARBA" id="ARBA00022475"/>
    </source>
</evidence>
<dbReference type="AlphaFoldDB" id="A0A8S0T3L7"/>
<gene>
    <name evidence="10" type="ORF">OLEA9_A081691</name>
</gene>
<comment type="subunit">
    <text evidence="3 8">Homodimer and heterodimers.</text>
</comment>
<dbReference type="PANTHER" id="PTHR32021:SF1">
    <property type="entry name" value="CASP-LIKE PROTEIN 5A1"/>
    <property type="match status" value="1"/>
</dbReference>
<evidence type="ECO:0000256" key="8">
    <source>
        <dbReference type="RuleBase" id="RU361233"/>
    </source>
</evidence>
<dbReference type="Proteomes" id="UP000594638">
    <property type="component" value="Unassembled WGS sequence"/>
</dbReference>
<evidence type="ECO:0000256" key="1">
    <source>
        <dbReference type="ARBA" id="ARBA00004651"/>
    </source>
</evidence>
<evidence type="ECO:0000259" key="9">
    <source>
        <dbReference type="Pfam" id="PF04535"/>
    </source>
</evidence>
<comment type="similarity">
    <text evidence="2 8">Belongs to the Casparian strip membrane proteins (CASP) family.</text>
</comment>
<dbReference type="OrthoDB" id="828022at2759"/>
<dbReference type="InterPro" id="IPR045009">
    <property type="entry name" value="CASPL-5"/>
</dbReference>
<evidence type="ECO:0000313" key="11">
    <source>
        <dbReference type="Proteomes" id="UP000594638"/>
    </source>
</evidence>
<dbReference type="InterPro" id="IPR006702">
    <property type="entry name" value="CASP_dom"/>
</dbReference>
<keyword evidence="6 8" id="KW-1133">Transmembrane helix</keyword>
<comment type="caution">
    <text evidence="8">Lacks conserved residue(s) required for the propagation of feature annotation.</text>
</comment>
<feature type="transmembrane region" description="Helical" evidence="8">
    <location>
        <begin position="36"/>
        <end position="56"/>
    </location>
</feature>
<keyword evidence="7 8" id="KW-0472">Membrane</keyword>
<keyword evidence="11" id="KW-1185">Reference proteome</keyword>
<keyword evidence="5 8" id="KW-0812">Transmembrane</keyword>
<name>A0A8S0T3L7_OLEEU</name>
<protein>
    <recommendedName>
        <fullName evidence="8">CASP-like protein</fullName>
    </recommendedName>
</protein>
<evidence type="ECO:0000256" key="5">
    <source>
        <dbReference type="ARBA" id="ARBA00022692"/>
    </source>
</evidence>
<dbReference type="Gramene" id="OE9A081691T2">
    <property type="protein sequence ID" value="OE9A081691C2"/>
    <property type="gene ID" value="OE9A081691"/>
</dbReference>
<comment type="subcellular location">
    <subcellularLocation>
        <location evidence="1 8">Cell membrane</location>
        <topology evidence="1 8">Multi-pass membrane protein</topology>
    </subcellularLocation>
</comment>
<sequence length="160" mass="17877">MSRPAVHPVEAAPMTIEAPRVRMKDFQGMPGTTGGLFLRLCQFVFAVVSLCVMTTTLDFPSVTAFCYLVAAVGLQSVWSLSLAIADIYCLSVRRSFRHVGVISLFAIGDGVRKTCLTRQLKFSDAMLFLKGRDAAMYLWKRCDQYLCENATLLDYFPTRN</sequence>
<dbReference type="Pfam" id="PF04535">
    <property type="entry name" value="CASP_dom"/>
    <property type="match status" value="1"/>
</dbReference>
<dbReference type="GO" id="GO:0005886">
    <property type="term" value="C:plasma membrane"/>
    <property type="evidence" value="ECO:0007669"/>
    <property type="project" value="UniProtKB-SubCell"/>
</dbReference>
<feature type="transmembrane region" description="Helical" evidence="8">
    <location>
        <begin position="62"/>
        <end position="88"/>
    </location>
</feature>
<reference evidence="10 11" key="1">
    <citation type="submission" date="2019-12" db="EMBL/GenBank/DDBJ databases">
        <authorList>
            <person name="Alioto T."/>
            <person name="Alioto T."/>
            <person name="Gomez Garrido J."/>
        </authorList>
    </citation>
    <scope>NUCLEOTIDE SEQUENCE [LARGE SCALE GENOMIC DNA]</scope>
</reference>
<evidence type="ECO:0000256" key="7">
    <source>
        <dbReference type="ARBA" id="ARBA00023136"/>
    </source>
</evidence>
<keyword evidence="4 8" id="KW-1003">Cell membrane</keyword>
<comment type="caution">
    <text evidence="10">The sequence shown here is derived from an EMBL/GenBank/DDBJ whole genome shotgun (WGS) entry which is preliminary data.</text>
</comment>
<evidence type="ECO:0000313" key="10">
    <source>
        <dbReference type="EMBL" id="CAA2999597.1"/>
    </source>
</evidence>
<proteinExistence type="inferred from homology"/>
<organism evidence="10 11">
    <name type="scientific">Olea europaea subsp. europaea</name>
    <dbReference type="NCBI Taxonomy" id="158383"/>
    <lineage>
        <taxon>Eukaryota</taxon>
        <taxon>Viridiplantae</taxon>
        <taxon>Streptophyta</taxon>
        <taxon>Embryophyta</taxon>
        <taxon>Tracheophyta</taxon>
        <taxon>Spermatophyta</taxon>
        <taxon>Magnoliopsida</taxon>
        <taxon>eudicotyledons</taxon>
        <taxon>Gunneridae</taxon>
        <taxon>Pentapetalae</taxon>
        <taxon>asterids</taxon>
        <taxon>lamiids</taxon>
        <taxon>Lamiales</taxon>
        <taxon>Oleaceae</taxon>
        <taxon>Oleeae</taxon>
        <taxon>Olea</taxon>
    </lineage>
</organism>
<feature type="domain" description="Casparian strip membrane protein" evidence="9">
    <location>
        <begin position="29"/>
        <end position="112"/>
    </location>
</feature>
<dbReference type="Gramene" id="OE9A081691T1">
    <property type="protein sequence ID" value="OE9A081691C1"/>
    <property type="gene ID" value="OE9A081691"/>
</dbReference>
<evidence type="ECO:0000256" key="2">
    <source>
        <dbReference type="ARBA" id="ARBA00007651"/>
    </source>
</evidence>
<accession>A0A8S0T3L7</accession>
<dbReference type="PANTHER" id="PTHR32021">
    <property type="entry name" value="CASP-LIKE PROTEIN 5B3"/>
    <property type="match status" value="1"/>
</dbReference>
<evidence type="ECO:0000256" key="3">
    <source>
        <dbReference type="ARBA" id="ARBA00011489"/>
    </source>
</evidence>
<evidence type="ECO:0000256" key="6">
    <source>
        <dbReference type="ARBA" id="ARBA00022989"/>
    </source>
</evidence>
<dbReference type="EMBL" id="CACTIH010005639">
    <property type="protein sequence ID" value="CAA2999597.1"/>
    <property type="molecule type" value="Genomic_DNA"/>
</dbReference>